<dbReference type="STRING" id="185761.SAMN05660282_01002"/>
<keyword evidence="6 9" id="KW-0418">Kinase</keyword>
<organism evidence="12 13">
    <name type="scientific">Corynebacterium spheniscorum</name>
    <dbReference type="NCBI Taxonomy" id="185761"/>
    <lineage>
        <taxon>Bacteria</taxon>
        <taxon>Bacillati</taxon>
        <taxon>Actinomycetota</taxon>
        <taxon>Actinomycetes</taxon>
        <taxon>Mycobacteriales</taxon>
        <taxon>Corynebacteriaceae</taxon>
        <taxon>Corynebacterium</taxon>
    </lineage>
</organism>
<sequence>MSIWHAAAHSKVNLHLGVGDAREDGYHELVTVFQGLNIADDVTLRVQDTYVAEIAEVVHSCRAEAAGQRMLDVPEDRRNLAWRAVESVAAAYAKKHAGAAFPVVDIHMNKRIPAAGGMAGGSADAAAALVLADRIYAQHLQVAELGMGKLTELAADLGADVPFMLHGNTMLGTGRGDELTSLMSRGSYHWVMALSNKGLSTPEVFHKLDELRAKEELHAHLDITEVSQALLSGDPYRLAGSLHNDLQPAALSLRPDLRTTLVAGERAGALAGIVSGSGPTIALLCADEEHALEVSGELVGLRGVRVVHTSGPAPGVEVG</sequence>
<evidence type="ECO:0000256" key="4">
    <source>
        <dbReference type="ARBA" id="ARBA00022679"/>
    </source>
</evidence>
<dbReference type="AlphaFoldDB" id="A0A1I2S131"/>
<dbReference type="GO" id="GO:0005524">
    <property type="term" value="F:ATP binding"/>
    <property type="evidence" value="ECO:0007669"/>
    <property type="project" value="UniProtKB-UniRule"/>
</dbReference>
<comment type="pathway">
    <text evidence="9">Isoprenoid biosynthesis; isopentenyl diphosphate biosynthesis via DXP pathway; isopentenyl diphosphate from 1-deoxy-D-xylulose 5-phosphate: step 3/6.</text>
</comment>
<dbReference type="GO" id="GO:0019288">
    <property type="term" value="P:isopentenyl diphosphate biosynthetic process, methylerythritol 4-phosphate pathway"/>
    <property type="evidence" value="ECO:0007669"/>
    <property type="project" value="UniProtKB-UniRule"/>
</dbReference>
<dbReference type="UniPathway" id="UPA00056">
    <property type="reaction ID" value="UER00094"/>
</dbReference>
<dbReference type="Gene3D" id="3.30.70.890">
    <property type="entry name" value="GHMP kinase, C-terminal domain"/>
    <property type="match status" value="1"/>
</dbReference>
<evidence type="ECO:0000313" key="12">
    <source>
        <dbReference type="EMBL" id="SFG46508.1"/>
    </source>
</evidence>
<name>A0A1I2S131_9CORY</name>
<feature type="domain" description="GHMP kinase N-terminal" evidence="10">
    <location>
        <begin position="79"/>
        <end position="167"/>
    </location>
</feature>
<dbReference type="PANTHER" id="PTHR43527:SF2">
    <property type="entry name" value="4-DIPHOSPHOCYTIDYL-2-C-METHYL-D-ERYTHRITOL KINASE, CHLOROPLASTIC"/>
    <property type="match status" value="1"/>
</dbReference>
<dbReference type="GO" id="GO:0016114">
    <property type="term" value="P:terpenoid biosynthetic process"/>
    <property type="evidence" value="ECO:0007669"/>
    <property type="project" value="UniProtKB-UniRule"/>
</dbReference>
<dbReference type="HAMAP" id="MF_00061">
    <property type="entry name" value="IspE"/>
    <property type="match status" value="1"/>
</dbReference>
<evidence type="ECO:0000256" key="8">
    <source>
        <dbReference type="ARBA" id="ARBA00032554"/>
    </source>
</evidence>
<keyword evidence="5 9" id="KW-0547">Nucleotide-binding</keyword>
<feature type="binding site" evidence="9">
    <location>
        <begin position="113"/>
        <end position="123"/>
    </location>
    <ligand>
        <name>ATP</name>
        <dbReference type="ChEBI" id="CHEBI:30616"/>
    </ligand>
</feature>
<dbReference type="InterPro" id="IPR014721">
    <property type="entry name" value="Ribsml_uS5_D2-typ_fold_subgr"/>
</dbReference>
<accession>A0A1I2S131</accession>
<evidence type="ECO:0000256" key="6">
    <source>
        <dbReference type="ARBA" id="ARBA00022777"/>
    </source>
</evidence>
<dbReference type="InterPro" id="IPR020568">
    <property type="entry name" value="Ribosomal_Su5_D2-typ_SF"/>
</dbReference>
<evidence type="ECO:0000313" key="13">
    <source>
        <dbReference type="Proteomes" id="UP000199065"/>
    </source>
</evidence>
<dbReference type="NCBIfam" id="NF002870">
    <property type="entry name" value="PRK03188.1"/>
    <property type="match status" value="1"/>
</dbReference>
<dbReference type="InterPro" id="IPR004424">
    <property type="entry name" value="IspE"/>
</dbReference>
<dbReference type="Pfam" id="PF00288">
    <property type="entry name" value="GHMP_kinases_N"/>
    <property type="match status" value="1"/>
</dbReference>
<evidence type="ECO:0000256" key="2">
    <source>
        <dbReference type="ARBA" id="ARBA00012052"/>
    </source>
</evidence>
<keyword evidence="13" id="KW-1185">Reference proteome</keyword>
<dbReference type="InterPro" id="IPR013750">
    <property type="entry name" value="GHMP_kinase_C_dom"/>
</dbReference>
<dbReference type="GO" id="GO:0050515">
    <property type="term" value="F:4-(cytidine 5'-diphospho)-2-C-methyl-D-erythritol kinase activity"/>
    <property type="evidence" value="ECO:0007669"/>
    <property type="project" value="UniProtKB-UniRule"/>
</dbReference>
<evidence type="ECO:0000256" key="1">
    <source>
        <dbReference type="ARBA" id="ARBA00009684"/>
    </source>
</evidence>
<dbReference type="SUPFAM" id="SSF54211">
    <property type="entry name" value="Ribosomal protein S5 domain 2-like"/>
    <property type="match status" value="1"/>
</dbReference>
<dbReference type="Pfam" id="PF08544">
    <property type="entry name" value="GHMP_kinases_C"/>
    <property type="match status" value="1"/>
</dbReference>
<feature type="active site" evidence="9">
    <location>
        <position position="11"/>
    </location>
</feature>
<evidence type="ECO:0000256" key="9">
    <source>
        <dbReference type="HAMAP-Rule" id="MF_00061"/>
    </source>
</evidence>
<dbReference type="PANTHER" id="PTHR43527">
    <property type="entry name" value="4-DIPHOSPHOCYTIDYL-2-C-METHYL-D-ERYTHRITOL KINASE, CHLOROPLASTIC"/>
    <property type="match status" value="1"/>
</dbReference>
<dbReference type="PIRSF" id="PIRSF010376">
    <property type="entry name" value="IspE"/>
    <property type="match status" value="1"/>
</dbReference>
<proteinExistence type="inferred from homology"/>
<protein>
    <recommendedName>
        <fullName evidence="3 9">4-diphosphocytidyl-2-C-methyl-D-erythritol kinase</fullName>
        <shortName evidence="9">CMK</shortName>
        <ecNumber evidence="2 9">2.7.1.148</ecNumber>
    </recommendedName>
    <alternativeName>
        <fullName evidence="8 9">4-(cytidine-5'-diphospho)-2-C-methyl-D-erythritol kinase</fullName>
    </alternativeName>
</protein>
<dbReference type="OrthoDB" id="3173073at2"/>
<keyword evidence="4 9" id="KW-0808">Transferase</keyword>
<feature type="domain" description="GHMP kinase C-terminal" evidence="11">
    <location>
        <begin position="229"/>
        <end position="295"/>
    </location>
</feature>
<evidence type="ECO:0000256" key="3">
    <source>
        <dbReference type="ARBA" id="ARBA00017473"/>
    </source>
</evidence>
<evidence type="ECO:0000256" key="5">
    <source>
        <dbReference type="ARBA" id="ARBA00022741"/>
    </source>
</evidence>
<reference evidence="12 13" key="1">
    <citation type="submission" date="2016-10" db="EMBL/GenBank/DDBJ databases">
        <authorList>
            <person name="de Groot N.N."/>
        </authorList>
    </citation>
    <scope>NUCLEOTIDE SEQUENCE [LARGE SCALE GENOMIC DNA]</scope>
    <source>
        <strain>J11</strain>
        <strain evidence="13">PG 39</strain>
    </source>
</reference>
<gene>
    <name evidence="9" type="primary">ispE</name>
    <name evidence="12" type="ORF">SAMN05660282_01002</name>
</gene>
<dbReference type="EC" id="2.7.1.148" evidence="2 9"/>
<comment type="catalytic activity">
    <reaction evidence="9">
        <text>4-CDP-2-C-methyl-D-erythritol + ATP = 4-CDP-2-C-methyl-D-erythritol 2-phosphate + ADP + H(+)</text>
        <dbReference type="Rhea" id="RHEA:18437"/>
        <dbReference type="ChEBI" id="CHEBI:15378"/>
        <dbReference type="ChEBI" id="CHEBI:30616"/>
        <dbReference type="ChEBI" id="CHEBI:57823"/>
        <dbReference type="ChEBI" id="CHEBI:57919"/>
        <dbReference type="ChEBI" id="CHEBI:456216"/>
        <dbReference type="EC" id="2.7.1.148"/>
    </reaction>
</comment>
<feature type="active site" evidence="9">
    <location>
        <position position="160"/>
    </location>
</feature>
<dbReference type="Proteomes" id="UP000199065">
    <property type="component" value="Unassembled WGS sequence"/>
</dbReference>
<comment type="function">
    <text evidence="9">Catalyzes the phosphorylation of the position 2 hydroxy group of 4-diphosphocytidyl-2C-methyl-D-erythritol.</text>
</comment>
<dbReference type="SUPFAM" id="SSF55060">
    <property type="entry name" value="GHMP Kinase, C-terminal domain"/>
    <property type="match status" value="1"/>
</dbReference>
<dbReference type="InterPro" id="IPR006204">
    <property type="entry name" value="GHMP_kinase_N_dom"/>
</dbReference>
<dbReference type="RefSeq" id="WP_092285033.1">
    <property type="nucleotide sequence ID" value="NZ_FOPJ01000004.1"/>
</dbReference>
<evidence type="ECO:0000256" key="7">
    <source>
        <dbReference type="ARBA" id="ARBA00022840"/>
    </source>
</evidence>
<comment type="similarity">
    <text evidence="1 9">Belongs to the GHMP kinase family. IspE subfamily.</text>
</comment>
<evidence type="ECO:0000259" key="11">
    <source>
        <dbReference type="Pfam" id="PF08544"/>
    </source>
</evidence>
<dbReference type="InterPro" id="IPR036554">
    <property type="entry name" value="GHMP_kinase_C_sf"/>
</dbReference>
<dbReference type="Gene3D" id="3.30.230.10">
    <property type="match status" value="1"/>
</dbReference>
<dbReference type="NCBIfam" id="TIGR00154">
    <property type="entry name" value="ispE"/>
    <property type="match status" value="1"/>
</dbReference>
<keyword evidence="7 9" id="KW-0067">ATP-binding</keyword>
<evidence type="ECO:0000259" key="10">
    <source>
        <dbReference type="Pfam" id="PF00288"/>
    </source>
</evidence>
<keyword evidence="9" id="KW-0414">Isoprene biosynthesis</keyword>
<dbReference type="EMBL" id="FOPJ01000004">
    <property type="protein sequence ID" value="SFG46508.1"/>
    <property type="molecule type" value="Genomic_DNA"/>
</dbReference>